<sequence>MSTNREDPDEKYNAIYAPKGTPEVRRIGGPVKPIGTTHFSFHGLRSKDKLRLPWDYRAPAWRMAVPGISLIGICKTRACVAFNKEILIRWGPNNFSFEEDEQLSVCPMCEAYVEPKNCGFSDIQWRVIGRRQIGDGPEEDVNGDWNVAEADGWTTFLSDDSLLATWSTLKLEVKPRGAK</sequence>
<name>A0A3N4L8Q6_9PEZI</name>
<dbReference type="EMBL" id="ML119118">
    <property type="protein sequence ID" value="RPB14375.1"/>
    <property type="molecule type" value="Genomic_DNA"/>
</dbReference>
<dbReference type="AlphaFoldDB" id="A0A3N4L8Q6"/>
<dbReference type="InParanoid" id="A0A3N4L8Q6"/>
<dbReference type="Proteomes" id="UP000277580">
    <property type="component" value="Unassembled WGS sequence"/>
</dbReference>
<keyword evidence="2" id="KW-1185">Reference proteome</keyword>
<accession>A0A3N4L8Q6</accession>
<dbReference type="OrthoDB" id="428577at2759"/>
<organism evidence="1 2">
    <name type="scientific">Morchella conica CCBAS932</name>
    <dbReference type="NCBI Taxonomy" id="1392247"/>
    <lineage>
        <taxon>Eukaryota</taxon>
        <taxon>Fungi</taxon>
        <taxon>Dikarya</taxon>
        <taxon>Ascomycota</taxon>
        <taxon>Pezizomycotina</taxon>
        <taxon>Pezizomycetes</taxon>
        <taxon>Pezizales</taxon>
        <taxon>Morchellaceae</taxon>
        <taxon>Morchella</taxon>
    </lineage>
</organism>
<reference evidence="1 2" key="1">
    <citation type="journal article" date="2018" name="Nat. Ecol. Evol.">
        <title>Pezizomycetes genomes reveal the molecular basis of ectomycorrhizal truffle lifestyle.</title>
        <authorList>
            <person name="Murat C."/>
            <person name="Payen T."/>
            <person name="Noel B."/>
            <person name="Kuo A."/>
            <person name="Morin E."/>
            <person name="Chen J."/>
            <person name="Kohler A."/>
            <person name="Krizsan K."/>
            <person name="Balestrini R."/>
            <person name="Da Silva C."/>
            <person name="Montanini B."/>
            <person name="Hainaut M."/>
            <person name="Levati E."/>
            <person name="Barry K.W."/>
            <person name="Belfiori B."/>
            <person name="Cichocki N."/>
            <person name="Clum A."/>
            <person name="Dockter R.B."/>
            <person name="Fauchery L."/>
            <person name="Guy J."/>
            <person name="Iotti M."/>
            <person name="Le Tacon F."/>
            <person name="Lindquist E.A."/>
            <person name="Lipzen A."/>
            <person name="Malagnac F."/>
            <person name="Mello A."/>
            <person name="Molinier V."/>
            <person name="Miyauchi S."/>
            <person name="Poulain J."/>
            <person name="Riccioni C."/>
            <person name="Rubini A."/>
            <person name="Sitrit Y."/>
            <person name="Splivallo R."/>
            <person name="Traeger S."/>
            <person name="Wang M."/>
            <person name="Zifcakova L."/>
            <person name="Wipf D."/>
            <person name="Zambonelli A."/>
            <person name="Paolocci F."/>
            <person name="Nowrousian M."/>
            <person name="Ottonello S."/>
            <person name="Baldrian P."/>
            <person name="Spatafora J.W."/>
            <person name="Henrissat B."/>
            <person name="Nagy L.G."/>
            <person name="Aury J.M."/>
            <person name="Wincker P."/>
            <person name="Grigoriev I.V."/>
            <person name="Bonfante P."/>
            <person name="Martin F.M."/>
        </authorList>
    </citation>
    <scope>NUCLEOTIDE SEQUENCE [LARGE SCALE GENOMIC DNA]</scope>
    <source>
        <strain evidence="1 2">CCBAS932</strain>
    </source>
</reference>
<protein>
    <submittedName>
        <fullName evidence="1">Uncharacterized protein</fullName>
    </submittedName>
</protein>
<evidence type="ECO:0000313" key="1">
    <source>
        <dbReference type="EMBL" id="RPB14375.1"/>
    </source>
</evidence>
<gene>
    <name evidence="1" type="ORF">P167DRAFT_572524</name>
</gene>
<evidence type="ECO:0000313" key="2">
    <source>
        <dbReference type="Proteomes" id="UP000277580"/>
    </source>
</evidence>
<proteinExistence type="predicted"/>